<accession>A0A1G6CEA3</accession>
<dbReference type="Pfam" id="PF13635">
    <property type="entry name" value="DUF4143"/>
    <property type="match status" value="1"/>
</dbReference>
<dbReference type="RefSeq" id="WP_090174515.1">
    <property type="nucleotide sequence ID" value="NZ_FMXR01000018.1"/>
</dbReference>
<evidence type="ECO:0000259" key="1">
    <source>
        <dbReference type="Pfam" id="PF13173"/>
    </source>
</evidence>
<dbReference type="Proteomes" id="UP000199228">
    <property type="component" value="Unassembled WGS sequence"/>
</dbReference>
<dbReference type="InterPro" id="IPR041682">
    <property type="entry name" value="AAA_14"/>
</dbReference>
<dbReference type="PANTHER" id="PTHR33295">
    <property type="entry name" value="ATPASE"/>
    <property type="match status" value="1"/>
</dbReference>
<name>A0A1G6CEA3_EUBOX</name>
<keyword evidence="4" id="KW-1185">Reference proteome</keyword>
<proteinExistence type="predicted"/>
<dbReference type="InterPro" id="IPR027417">
    <property type="entry name" value="P-loop_NTPase"/>
</dbReference>
<dbReference type="PANTHER" id="PTHR33295:SF18">
    <property type="entry name" value="AAA+ ATPASE DOMAIN-CONTAINING PROTEIN"/>
    <property type="match status" value="1"/>
</dbReference>
<dbReference type="AlphaFoldDB" id="A0A1G6CEA3"/>
<dbReference type="STRING" id="1732.SAMN02910417_02318"/>
<evidence type="ECO:0000259" key="2">
    <source>
        <dbReference type="Pfam" id="PF13635"/>
    </source>
</evidence>
<reference evidence="3 4" key="1">
    <citation type="submission" date="2016-10" db="EMBL/GenBank/DDBJ databases">
        <authorList>
            <person name="de Groot N.N."/>
        </authorList>
    </citation>
    <scope>NUCLEOTIDE SEQUENCE [LARGE SCALE GENOMIC DNA]</scope>
    <source>
        <strain evidence="3 4">DSM 3217</strain>
    </source>
</reference>
<dbReference type="EMBL" id="FMXR01000018">
    <property type="protein sequence ID" value="SDB31199.1"/>
    <property type="molecule type" value="Genomic_DNA"/>
</dbReference>
<gene>
    <name evidence="3" type="ORF">SAMN02910417_02318</name>
</gene>
<sequence length="435" mass="50264">MIKRDKYLTQLISAKNNGFPKVITGVRRCGKSFLLKEIYREYLLSDNVPENRIIILELDDDKNSNYRDPLELGVYIREKCKDKENYYVFIDEIQKVYSIINPNLTDGKHVLANSDDTEVISFVDVVLGLSREKNIDLYVTGSNSKMLSSDIVTEFRDKATNIKLSPLSFEEYYGYVGGSATEAIYSYMQYGGMPLAVLKSDEERKEYLKNLFTTTYFADIVERNQLKKGEALDELCNIISSSTGTLLNSEKIANTFESVRHENIDKQTVENYIGYFKDAFLLREAKRYDLKGRKEIGALRKYYFIDTGLRNARLNFAFPDEGQMLENIVYNELCYNGYSVNVGVFDTVEKDKNGKSIRKNNEVDFYATKGLRSLYIQVTADISNAETREREMRPYFKLNDQVQKVLVVNRPIKESMDENGFTIIGITDFLIRYIK</sequence>
<dbReference type="InterPro" id="IPR025420">
    <property type="entry name" value="DUF4143"/>
</dbReference>
<evidence type="ECO:0000313" key="4">
    <source>
        <dbReference type="Proteomes" id="UP000199228"/>
    </source>
</evidence>
<dbReference type="SUPFAM" id="SSF52540">
    <property type="entry name" value="P-loop containing nucleoside triphosphate hydrolases"/>
    <property type="match status" value="1"/>
</dbReference>
<evidence type="ECO:0008006" key="5">
    <source>
        <dbReference type="Google" id="ProtNLM"/>
    </source>
</evidence>
<dbReference type="OrthoDB" id="9801684at2"/>
<feature type="domain" description="AAA" evidence="1">
    <location>
        <begin position="20"/>
        <end position="172"/>
    </location>
</feature>
<organism evidence="3 4">
    <name type="scientific">Eubacterium oxidoreducens</name>
    <dbReference type="NCBI Taxonomy" id="1732"/>
    <lineage>
        <taxon>Bacteria</taxon>
        <taxon>Bacillati</taxon>
        <taxon>Bacillota</taxon>
        <taxon>Clostridia</taxon>
        <taxon>Eubacteriales</taxon>
        <taxon>Eubacteriaceae</taxon>
        <taxon>Eubacterium</taxon>
    </lineage>
</organism>
<evidence type="ECO:0000313" key="3">
    <source>
        <dbReference type="EMBL" id="SDB31199.1"/>
    </source>
</evidence>
<protein>
    <recommendedName>
        <fullName evidence="5">AAA domain-containing protein</fullName>
    </recommendedName>
</protein>
<dbReference type="Pfam" id="PF13173">
    <property type="entry name" value="AAA_14"/>
    <property type="match status" value="1"/>
</dbReference>
<feature type="domain" description="DUF4143" evidence="2">
    <location>
        <begin position="219"/>
        <end position="378"/>
    </location>
</feature>